<dbReference type="InterPro" id="IPR041899">
    <property type="entry name" value="MAGE_WH2"/>
</dbReference>
<feature type="compositionally biased region" description="Polar residues" evidence="1">
    <location>
        <begin position="134"/>
        <end position="145"/>
    </location>
</feature>
<dbReference type="SUPFAM" id="SSF141571">
    <property type="entry name" value="Pentapeptide repeat-like"/>
    <property type="match status" value="1"/>
</dbReference>
<evidence type="ECO:0000313" key="4">
    <source>
        <dbReference type="Proteomes" id="UP000299084"/>
    </source>
</evidence>
<feature type="domain" description="MAGE" evidence="2">
    <location>
        <begin position="451"/>
        <end position="694"/>
    </location>
</feature>
<dbReference type="Gene3D" id="1.10.10.1200">
    <property type="entry name" value="MAGE homology domain, winged helix WH1 motif"/>
    <property type="match status" value="1"/>
</dbReference>
<feature type="compositionally biased region" description="Polar residues" evidence="1">
    <location>
        <begin position="290"/>
        <end position="299"/>
    </location>
</feature>
<evidence type="ECO:0000313" key="3">
    <source>
        <dbReference type="EMBL" id="KAB1253371.1"/>
    </source>
</evidence>
<comment type="caution">
    <text evidence="3">The sequence shown here is derived from an EMBL/GenBank/DDBJ whole genome shotgun (WGS) entry which is preliminary data.</text>
</comment>
<dbReference type="PANTHER" id="PTHR11736:SF83">
    <property type="entry name" value="TROPHININ"/>
    <property type="match status" value="1"/>
</dbReference>
<dbReference type="PANTHER" id="PTHR11736">
    <property type="entry name" value="MELANOMA-ASSOCIATED ANTIGEN MAGE ANTIGEN"/>
    <property type="match status" value="1"/>
</dbReference>
<dbReference type="InterPro" id="IPR002190">
    <property type="entry name" value="MHD_dom"/>
</dbReference>
<dbReference type="SMART" id="SM01373">
    <property type="entry name" value="MAGE"/>
    <property type="match status" value="1"/>
</dbReference>
<dbReference type="Proteomes" id="UP000299084">
    <property type="component" value="Unassembled WGS sequence"/>
</dbReference>
<feature type="region of interest" description="Disordered" evidence="1">
    <location>
        <begin position="134"/>
        <end position="170"/>
    </location>
</feature>
<dbReference type="EMBL" id="JWIN03000037">
    <property type="protein sequence ID" value="KAB1253371.1"/>
    <property type="molecule type" value="Genomic_DNA"/>
</dbReference>
<gene>
    <name evidence="3" type="primary">Trophinin</name>
    <name evidence="3" type="ORF">Cadr_000003282</name>
</gene>
<dbReference type="GO" id="GO:0000122">
    <property type="term" value="P:negative regulation of transcription by RNA polymerase II"/>
    <property type="evidence" value="ECO:0007669"/>
    <property type="project" value="TreeGrafter"/>
</dbReference>
<dbReference type="Pfam" id="PF01454">
    <property type="entry name" value="MAGE"/>
    <property type="match status" value="1"/>
</dbReference>
<accession>A0A5N4C3E3</accession>
<dbReference type="Gene3D" id="1.10.10.1210">
    <property type="entry name" value="MAGE homology domain, winged helix WH2 motif"/>
    <property type="match status" value="2"/>
</dbReference>
<proteinExistence type="predicted"/>
<keyword evidence="4" id="KW-1185">Reference proteome</keyword>
<dbReference type="InterPro" id="IPR037445">
    <property type="entry name" value="MAGE"/>
</dbReference>
<dbReference type="FunFam" id="1.10.10.1200:FF:000001">
    <property type="entry name" value="Melanoma-associated antigen D1"/>
    <property type="match status" value="1"/>
</dbReference>
<sequence length="1304" mass="134408">MRTIKLRKMNRRNDYDYKMSPLQGPLPPPGSLGLHFPPDVQAETTEEDSILLMHTLLAATKDPLAMDPPVANQPKKSKTKKAPIKAITKTIPATLPVPSADVIATNKPKITFQALNLPIIPQVTQASATTEAANTQASSFTSQPKKANKTKRVTAKAAQGSQSPTGSESVTTEIKSPLQALNLPVIPQTIQTPFASELANSQALLASTKPKKAFKAKKAHNKAIASATVISLGPSTTYIATTQGQITNVTANTQATAASIQTRKAFKAKKATVKGTNTDTELLEAPDATETATRQTEASSAAIWPKKSKGKKAANKGPNSACEISEAPPATQMVTDQALAVTLRVKRGSRAQKVATKVRTTESQTQIDQGVQAKMATSQTNISALETQVAAAVQALADDYLAQLSLEPTSRTRGKRNQKSKHLNGDERGGVNYRWIPWGRRPPLPRDVAILQERANKLVKYLLVKDQTKIPIKRSDMLKDVIQEYDEYFPEIIERASYALEKMFRVNLKEIDKQSSLYILISIQESSAGILGTTKDTPKLGLLMVILSVIFMNGNKANEAVIWEVLRKLGLRPGYDWALSALAVRVVLWQERMLMYKIDFQGIPEKEPSGLNCLLLVTMVRHSLFGEVRKLITDEFVKQKYLEYKRVPNSRPPEYEFFWGLRSYHETSKMKVLKFACKVQKKDPKDWAAQYREAVEMEVQAAAVAVAEAEARAEARAQMGIGEEAVAGPWNWDDMDIDCLTREELGNDAQAWSRFSFEIEARAQESANAGTNIDFSRGASTRASFSDGASISFSGTPSPSGGFGGRAGLSFGGTCSTSASFSSAASICFGGTSSACSSFSGGASISLSGAASTSCSFSSEASINFGGTSCTSANFGGGIRSSFISPLNTSTSFSGGASSGFGGTPSTTAGFSDALIMSTGFGSTLGTSALFSGALSTSTGFGGTLSTSVYFGGSPSTGASFGGTLSTSICFGGSPSTSTGFDGVLSSSVSFGGSSSTSTDFGGTLSTSVCFGGSPSTSASFGGALSTSVGFGGALNTSAGFSSAVSISTGFSSAPSTNSGFGSVFSTSADFSGALNTTTDFGSVPSTTIGFDGVPSASFCFGSVSNTNLCFGGPPSTSTCFSGPTGVSFGDGPSPSAGFSFGDGLSTSAGFGGGLNTSSGFSGGLSTSAGFGGGLISSDGFGGGLGTNAGFGSTLGTSADFSGGLSISDGFGGGPNTSFDEGLSTIIGFGSGSNTSTGFTGEPSTSTGFIGGPSSIIGFGSGLSTSAGFNGGPSSSAGFGGGPSNGAGFGGGATSLGAYSFSYG</sequence>
<protein>
    <submittedName>
        <fullName evidence="3">Trophinin</fullName>
    </submittedName>
</protein>
<evidence type="ECO:0000259" key="2">
    <source>
        <dbReference type="PROSITE" id="PS50838"/>
    </source>
</evidence>
<dbReference type="PROSITE" id="PS50838">
    <property type="entry name" value="MAGE"/>
    <property type="match status" value="1"/>
</dbReference>
<dbReference type="GO" id="GO:0005634">
    <property type="term" value="C:nucleus"/>
    <property type="evidence" value="ECO:0007669"/>
    <property type="project" value="TreeGrafter"/>
</dbReference>
<evidence type="ECO:0000256" key="1">
    <source>
        <dbReference type="SAM" id="MobiDB-lite"/>
    </source>
</evidence>
<dbReference type="InterPro" id="IPR041898">
    <property type="entry name" value="MAGE_WH1"/>
</dbReference>
<feature type="compositionally biased region" description="Polar residues" evidence="1">
    <location>
        <begin position="159"/>
        <end position="170"/>
    </location>
</feature>
<name>A0A5N4C3E3_CAMDR</name>
<reference evidence="3 4" key="1">
    <citation type="journal article" date="2019" name="Mol. Ecol. Resour.">
        <title>Improving Illumina assemblies with Hi-C and long reads: an example with the North African dromedary.</title>
        <authorList>
            <person name="Elbers J.P."/>
            <person name="Rogers M.F."/>
            <person name="Perelman P.L."/>
            <person name="Proskuryakova A.A."/>
            <person name="Serdyukova N.A."/>
            <person name="Johnson W.E."/>
            <person name="Horin P."/>
            <person name="Corander J."/>
            <person name="Murphy D."/>
            <person name="Burger P.A."/>
        </authorList>
    </citation>
    <scope>NUCLEOTIDE SEQUENCE [LARGE SCALE GENOMIC DNA]</scope>
    <source>
        <strain evidence="3">Drom800</strain>
        <tissue evidence="3">Blood</tissue>
    </source>
</reference>
<feature type="region of interest" description="Disordered" evidence="1">
    <location>
        <begin position="287"/>
        <end position="328"/>
    </location>
</feature>
<feature type="region of interest" description="Disordered" evidence="1">
    <location>
        <begin position="64"/>
        <end position="83"/>
    </location>
</feature>
<dbReference type="FunFam" id="1.10.10.1210:FF:000001">
    <property type="entry name" value="melanoma-associated antigen D1"/>
    <property type="match status" value="1"/>
</dbReference>
<organism evidence="3 4">
    <name type="scientific">Camelus dromedarius</name>
    <name type="common">Dromedary</name>
    <name type="synonym">Arabian camel</name>
    <dbReference type="NCBI Taxonomy" id="9838"/>
    <lineage>
        <taxon>Eukaryota</taxon>
        <taxon>Metazoa</taxon>
        <taxon>Chordata</taxon>
        <taxon>Craniata</taxon>
        <taxon>Vertebrata</taxon>
        <taxon>Euteleostomi</taxon>
        <taxon>Mammalia</taxon>
        <taxon>Eutheria</taxon>
        <taxon>Laurasiatheria</taxon>
        <taxon>Artiodactyla</taxon>
        <taxon>Tylopoda</taxon>
        <taxon>Camelidae</taxon>
        <taxon>Camelus</taxon>
    </lineage>
</organism>